<dbReference type="EMBL" id="CM045760">
    <property type="protein sequence ID" value="KAI8026468.1"/>
    <property type="molecule type" value="Genomic_DNA"/>
</dbReference>
<reference evidence="1 2" key="1">
    <citation type="journal article" date="2022" name="Plant J.">
        <title>Chromosome-level genome of Camellia lanceoleosa provides a valuable resource for understanding genome evolution and self-incompatibility.</title>
        <authorList>
            <person name="Gong W."/>
            <person name="Xiao S."/>
            <person name="Wang L."/>
            <person name="Liao Z."/>
            <person name="Chang Y."/>
            <person name="Mo W."/>
            <person name="Hu G."/>
            <person name="Li W."/>
            <person name="Zhao G."/>
            <person name="Zhu H."/>
            <person name="Hu X."/>
            <person name="Ji K."/>
            <person name="Xiang X."/>
            <person name="Song Q."/>
            <person name="Yuan D."/>
            <person name="Jin S."/>
            <person name="Zhang L."/>
        </authorList>
    </citation>
    <scope>NUCLEOTIDE SEQUENCE [LARGE SCALE GENOMIC DNA]</scope>
    <source>
        <tissue evidence="1">Fresh and healthy young leaves</tissue>
    </source>
</reference>
<name>A0ACC0IM79_9ERIC</name>
<proteinExistence type="predicted"/>
<evidence type="ECO:0000313" key="2">
    <source>
        <dbReference type="Proteomes" id="UP001060215"/>
    </source>
</evidence>
<keyword evidence="2" id="KW-1185">Reference proteome</keyword>
<gene>
    <name evidence="1" type="ORF">LOK49_LG02G03548</name>
</gene>
<sequence>MIFNGAPIALVSLIGHKQYHRTARDTYYFLQSTICLKQLAYGILELVLVSFSTSCGTLLRIFIEDAHPT</sequence>
<comment type="caution">
    <text evidence="1">The sequence shown here is derived from an EMBL/GenBank/DDBJ whole genome shotgun (WGS) entry which is preliminary data.</text>
</comment>
<organism evidence="1 2">
    <name type="scientific">Camellia lanceoleosa</name>
    <dbReference type="NCBI Taxonomy" id="1840588"/>
    <lineage>
        <taxon>Eukaryota</taxon>
        <taxon>Viridiplantae</taxon>
        <taxon>Streptophyta</taxon>
        <taxon>Embryophyta</taxon>
        <taxon>Tracheophyta</taxon>
        <taxon>Spermatophyta</taxon>
        <taxon>Magnoliopsida</taxon>
        <taxon>eudicotyledons</taxon>
        <taxon>Gunneridae</taxon>
        <taxon>Pentapetalae</taxon>
        <taxon>asterids</taxon>
        <taxon>Ericales</taxon>
        <taxon>Theaceae</taxon>
        <taxon>Camellia</taxon>
    </lineage>
</organism>
<protein>
    <submittedName>
        <fullName evidence="1">Uncharacterized protein</fullName>
    </submittedName>
</protein>
<accession>A0ACC0IM79</accession>
<dbReference type="Proteomes" id="UP001060215">
    <property type="component" value="Chromosome 3"/>
</dbReference>
<evidence type="ECO:0000313" key="1">
    <source>
        <dbReference type="EMBL" id="KAI8026468.1"/>
    </source>
</evidence>